<evidence type="ECO:0000313" key="2">
    <source>
        <dbReference type="EMBL" id="KAJ8407420.1"/>
    </source>
</evidence>
<name>A0AAD7SRG2_9TELE</name>
<evidence type="ECO:0000313" key="3">
    <source>
        <dbReference type="Proteomes" id="UP001221898"/>
    </source>
</evidence>
<comment type="caution">
    <text evidence="2">The sequence shown here is derived from an EMBL/GenBank/DDBJ whole genome shotgun (WGS) entry which is preliminary data.</text>
</comment>
<sequence length="119" mass="13215">MEIVGRNITPGREHQVSASNMTHCRAATGSCCRNRKRLPKDDGHSLIQYQLRFCFPSDSLDSVYEAPPPPHTSVRRDQRSLSTRSLTQGDVILSSATALARVLTGPLTVDRFNSVVIRH</sequence>
<organism evidence="2 3">
    <name type="scientific">Aldrovandia affinis</name>
    <dbReference type="NCBI Taxonomy" id="143900"/>
    <lineage>
        <taxon>Eukaryota</taxon>
        <taxon>Metazoa</taxon>
        <taxon>Chordata</taxon>
        <taxon>Craniata</taxon>
        <taxon>Vertebrata</taxon>
        <taxon>Euteleostomi</taxon>
        <taxon>Actinopterygii</taxon>
        <taxon>Neopterygii</taxon>
        <taxon>Teleostei</taxon>
        <taxon>Notacanthiformes</taxon>
        <taxon>Halosauridae</taxon>
        <taxon>Aldrovandia</taxon>
    </lineage>
</organism>
<dbReference type="AlphaFoldDB" id="A0AAD7SRG2"/>
<protein>
    <submittedName>
        <fullName evidence="2">Uncharacterized protein</fullName>
    </submittedName>
</protein>
<proteinExistence type="predicted"/>
<dbReference type="Proteomes" id="UP001221898">
    <property type="component" value="Unassembled WGS sequence"/>
</dbReference>
<keyword evidence="3" id="KW-1185">Reference proteome</keyword>
<accession>A0AAD7SRG2</accession>
<gene>
    <name evidence="2" type="ORF">AAFF_G00279940</name>
</gene>
<feature type="region of interest" description="Disordered" evidence="1">
    <location>
        <begin position="64"/>
        <end position="83"/>
    </location>
</feature>
<reference evidence="2" key="1">
    <citation type="journal article" date="2023" name="Science">
        <title>Genome structures resolve the early diversification of teleost fishes.</title>
        <authorList>
            <person name="Parey E."/>
            <person name="Louis A."/>
            <person name="Montfort J."/>
            <person name="Bouchez O."/>
            <person name="Roques C."/>
            <person name="Iampietro C."/>
            <person name="Lluch J."/>
            <person name="Castinel A."/>
            <person name="Donnadieu C."/>
            <person name="Desvignes T."/>
            <person name="Floi Bucao C."/>
            <person name="Jouanno E."/>
            <person name="Wen M."/>
            <person name="Mejri S."/>
            <person name="Dirks R."/>
            <person name="Jansen H."/>
            <person name="Henkel C."/>
            <person name="Chen W.J."/>
            <person name="Zahm M."/>
            <person name="Cabau C."/>
            <person name="Klopp C."/>
            <person name="Thompson A.W."/>
            <person name="Robinson-Rechavi M."/>
            <person name="Braasch I."/>
            <person name="Lecointre G."/>
            <person name="Bobe J."/>
            <person name="Postlethwait J.H."/>
            <person name="Berthelot C."/>
            <person name="Roest Crollius H."/>
            <person name="Guiguen Y."/>
        </authorList>
    </citation>
    <scope>NUCLEOTIDE SEQUENCE</scope>
    <source>
        <strain evidence="2">NC1722</strain>
    </source>
</reference>
<dbReference type="EMBL" id="JAINUG010000039">
    <property type="protein sequence ID" value="KAJ8407420.1"/>
    <property type="molecule type" value="Genomic_DNA"/>
</dbReference>
<evidence type="ECO:0000256" key="1">
    <source>
        <dbReference type="SAM" id="MobiDB-lite"/>
    </source>
</evidence>